<dbReference type="OrthoDB" id="9757939at2"/>
<evidence type="ECO:0000259" key="2">
    <source>
        <dbReference type="Pfam" id="PF20736"/>
    </source>
</evidence>
<dbReference type="GO" id="GO:0005975">
    <property type="term" value="P:carbohydrate metabolic process"/>
    <property type="evidence" value="ECO:0007669"/>
    <property type="project" value="InterPro"/>
</dbReference>
<evidence type="ECO:0000259" key="1">
    <source>
        <dbReference type="Pfam" id="PF07944"/>
    </source>
</evidence>
<dbReference type="STRING" id="561176.SAMN04488561_4901"/>
<dbReference type="Pfam" id="PF20737">
    <property type="entry name" value="Glyco_hydro127C"/>
    <property type="match status" value="1"/>
</dbReference>
<dbReference type="SUPFAM" id="SSF48208">
    <property type="entry name" value="Six-hairpin glycosidases"/>
    <property type="match status" value="1"/>
</dbReference>
<dbReference type="Pfam" id="PF20736">
    <property type="entry name" value="Glyco_hydro127M"/>
    <property type="match status" value="1"/>
</dbReference>
<dbReference type="EMBL" id="FNUC01000004">
    <property type="protein sequence ID" value="SEF15264.1"/>
    <property type="molecule type" value="Genomic_DNA"/>
</dbReference>
<dbReference type="PANTHER" id="PTHR43465">
    <property type="entry name" value="DUF1680 DOMAIN PROTEIN (AFU_ORTHOLOGUE AFUA_1G08910)"/>
    <property type="match status" value="1"/>
</dbReference>
<evidence type="ECO:0000313" key="4">
    <source>
        <dbReference type="EMBL" id="SEF15264.1"/>
    </source>
</evidence>
<dbReference type="AlphaFoldDB" id="A0A1H5PNI9"/>
<dbReference type="Proteomes" id="UP000181980">
    <property type="component" value="Unassembled WGS sequence"/>
</dbReference>
<evidence type="ECO:0008006" key="6">
    <source>
        <dbReference type="Google" id="ProtNLM"/>
    </source>
</evidence>
<feature type="domain" description="Non-reducing end beta-L-arabinofuranosidase-like GH127 middle" evidence="2">
    <location>
        <begin position="439"/>
        <end position="530"/>
    </location>
</feature>
<evidence type="ECO:0000313" key="5">
    <source>
        <dbReference type="Proteomes" id="UP000181980"/>
    </source>
</evidence>
<dbReference type="InterPro" id="IPR008928">
    <property type="entry name" value="6-hairpin_glycosidase_sf"/>
</dbReference>
<protein>
    <recommendedName>
        <fullName evidence="6">Glycoside hydrolase family 127 protein</fullName>
    </recommendedName>
</protein>
<feature type="domain" description="Non-reducing end beta-L-arabinofuranosidase-like GH127 catalytic" evidence="1">
    <location>
        <begin position="34"/>
        <end position="428"/>
    </location>
</feature>
<dbReference type="InterPro" id="IPR049046">
    <property type="entry name" value="Beta-AFase-like_GH127_middle"/>
</dbReference>
<evidence type="ECO:0000259" key="3">
    <source>
        <dbReference type="Pfam" id="PF20737"/>
    </source>
</evidence>
<proteinExistence type="predicted"/>
<accession>A0A1H5PNI9</accession>
<organism evidence="4 5">
    <name type="scientific">Jiangella alba</name>
    <dbReference type="NCBI Taxonomy" id="561176"/>
    <lineage>
        <taxon>Bacteria</taxon>
        <taxon>Bacillati</taxon>
        <taxon>Actinomycetota</taxon>
        <taxon>Actinomycetes</taxon>
        <taxon>Jiangellales</taxon>
        <taxon>Jiangellaceae</taxon>
        <taxon>Jiangella</taxon>
    </lineage>
</organism>
<dbReference type="InterPro" id="IPR012878">
    <property type="entry name" value="Beta-AFase-like_GH127_cat"/>
</dbReference>
<sequence>MTTERTEPGVDGRGTVAAVRPRTAGRYEPLGLGEVRIDGGFWADRQRLNRDAIIPHCDEWLERAGWVENFRAAVAGTLPAARKGRLFTDSDVYKYVEALAWETGREPAPSSDARIGELTTLFRSVLEPDGYLNTFYGRDGQPERYSDLAWGHELYCYGHLIQAAVAHARTSGPDDDLVALGVAVADHVCEVFGPDGDQGICGHPEIETALVELYRVTGERRYLDQARVFVDRRGHDTLGDTMYGGASYYQDRRPIRELDAFEGHAVRALYLAAGAVDVAVETGDDALLDAVRRQYDRTLARRTYLHGGMGSHHHGETYGADFELPADRAYAETCAAVASVMLAWRLLLATGDERYGDVIERALFNVVATCPADDGRGFHYVNTLHRRAPSVVPDAENPSLFRTGGMRSPWFTTSCCPTNVARLLASLGGYLATVDDGGVQLHQYAAGTVSAALPDGAAVRLSVTTRYPEDGVVAVRVEAADRPFELSLRVPGWASGATLAARGGAADAVEPGRVTITVAAGDEVVLTLPMAPRVTVADPRVDAVRGCVAIERGPVVYCAESVDQPDVDLDLIAVGPDPVERDGIIELAGTTVPAPDGDDAEPRAVTLRLTPYHQWGNRGVSTMRVWLPAG</sequence>
<name>A0A1H5PNI9_9ACTN</name>
<dbReference type="InterPro" id="IPR049174">
    <property type="entry name" value="Beta-AFase-like"/>
</dbReference>
<gene>
    <name evidence="4" type="ORF">SAMN04488561_4901</name>
</gene>
<keyword evidence="5" id="KW-1185">Reference proteome</keyword>
<dbReference type="PANTHER" id="PTHR43465:SF2">
    <property type="entry name" value="DUF1680 DOMAIN PROTEIN (AFU_ORTHOLOGUE AFUA_1G08910)"/>
    <property type="match status" value="1"/>
</dbReference>
<dbReference type="Pfam" id="PF07944">
    <property type="entry name" value="Beta-AFase-like_GH127_cat"/>
    <property type="match status" value="1"/>
</dbReference>
<reference evidence="5" key="1">
    <citation type="submission" date="2016-10" db="EMBL/GenBank/DDBJ databases">
        <authorList>
            <person name="Varghese N."/>
            <person name="Submissions S."/>
        </authorList>
    </citation>
    <scope>NUCLEOTIDE SEQUENCE [LARGE SCALE GENOMIC DNA]</scope>
    <source>
        <strain evidence="5">DSM 45237</strain>
    </source>
</reference>
<feature type="domain" description="Non-reducing end beta-L-arabinofuranosidase-like GH127 C-terminal" evidence="3">
    <location>
        <begin position="532"/>
        <end position="628"/>
    </location>
</feature>
<dbReference type="InterPro" id="IPR049049">
    <property type="entry name" value="Beta-AFase-like_GH127_C"/>
</dbReference>